<proteinExistence type="predicted"/>
<protein>
    <submittedName>
        <fullName evidence="4">DUF4352 domain-containing protein</fullName>
    </submittedName>
</protein>
<evidence type="ECO:0000259" key="3">
    <source>
        <dbReference type="Pfam" id="PF11611"/>
    </source>
</evidence>
<dbReference type="Pfam" id="PF11611">
    <property type="entry name" value="DUF4352"/>
    <property type="match status" value="1"/>
</dbReference>
<gene>
    <name evidence="4" type="ORF">GB882_06490</name>
</gene>
<dbReference type="Gene3D" id="2.60.40.1240">
    <property type="match status" value="1"/>
</dbReference>
<feature type="domain" description="DUF4352" evidence="3">
    <location>
        <begin position="79"/>
        <end position="185"/>
    </location>
</feature>
<feature type="region of interest" description="Disordered" evidence="2">
    <location>
        <begin position="53"/>
        <end position="79"/>
    </location>
</feature>
<dbReference type="EMBL" id="WHPD01001415">
    <property type="protein sequence ID" value="MPV88311.1"/>
    <property type="molecule type" value="Genomic_DNA"/>
</dbReference>
<dbReference type="AlphaFoldDB" id="A0A7J9UUK5"/>
<comment type="caution">
    <text evidence="4">The sequence shown here is derived from an EMBL/GenBank/DDBJ whole genome shotgun (WGS) entry which is preliminary data.</text>
</comment>
<dbReference type="Proteomes" id="UP000429644">
    <property type="component" value="Unassembled WGS sequence"/>
</dbReference>
<accession>A0A7J9UUK5</accession>
<keyword evidence="5" id="KW-1185">Reference proteome</keyword>
<dbReference type="RefSeq" id="WP_193314400.1">
    <property type="nucleotide sequence ID" value="NZ_BAAAOT010000013.1"/>
</dbReference>
<organism evidence="4 5">
    <name type="scientific">Georgenia ruanii</name>
    <dbReference type="NCBI Taxonomy" id="348442"/>
    <lineage>
        <taxon>Bacteria</taxon>
        <taxon>Bacillati</taxon>
        <taxon>Actinomycetota</taxon>
        <taxon>Actinomycetes</taxon>
        <taxon>Micrococcales</taxon>
        <taxon>Bogoriellaceae</taxon>
        <taxon>Georgenia</taxon>
    </lineage>
</organism>
<evidence type="ECO:0000313" key="5">
    <source>
        <dbReference type="Proteomes" id="UP000429644"/>
    </source>
</evidence>
<sequence length="210" mass="21308">MTIVGAVAILATAALVVGVIAVWPSHGQHPRASATRPPTGAVLGAEGRPDVMAPGAGPLTGRLQPQGATGGATTDGRVRLGQPARVGSWEVAVRRTEARQVPAAAEAATPSPGERVLEAQVTVTNDGTTPTDPGLDLLVGYLGPDGVEYNGDAGGACPTREAIFGRGRIPPGETVRGTVCLGVPDRAVEGGAWVLRTPAEYARPMVFAAR</sequence>
<reference evidence="4 5" key="1">
    <citation type="submission" date="2019-10" db="EMBL/GenBank/DDBJ databases">
        <title>Georgenia wutianyii sp. nov. and Georgenia yuyongxinii sp. nov. isolated from plateau pika (Ochotona curzoniae) in the Qinghai-Tibet plateau of China.</title>
        <authorList>
            <person name="Tian Z."/>
        </authorList>
    </citation>
    <scope>NUCLEOTIDE SEQUENCE [LARGE SCALE GENOMIC DNA]</scope>
    <source>
        <strain evidence="4 5">JCM 15130</strain>
    </source>
</reference>
<keyword evidence="1" id="KW-0732">Signal</keyword>
<evidence type="ECO:0000313" key="4">
    <source>
        <dbReference type="EMBL" id="MPV88311.1"/>
    </source>
</evidence>
<evidence type="ECO:0000256" key="2">
    <source>
        <dbReference type="SAM" id="MobiDB-lite"/>
    </source>
</evidence>
<dbReference type="InterPro" id="IPR029050">
    <property type="entry name" value="Immunoprotect_excell_Ig-like"/>
</dbReference>
<evidence type="ECO:0000256" key="1">
    <source>
        <dbReference type="ARBA" id="ARBA00022729"/>
    </source>
</evidence>
<dbReference type="InterPro" id="IPR029051">
    <property type="entry name" value="DUF4352"/>
</dbReference>
<name>A0A7J9UUK5_9MICO</name>